<dbReference type="InterPro" id="IPR037225">
    <property type="entry name" value="Nuo51_FMN-bd_sf"/>
</dbReference>
<dbReference type="Gene3D" id="1.20.1440.230">
    <property type="entry name" value="NADH-ubiquinone oxidoreductase 51kDa subunit, iron-sulphur binding domain"/>
    <property type="match status" value="1"/>
</dbReference>
<dbReference type="InterPro" id="IPR019575">
    <property type="entry name" value="Nuop51_4Fe4S-bd"/>
</dbReference>
<dbReference type="GO" id="GO:0051539">
    <property type="term" value="F:4 iron, 4 sulfur cluster binding"/>
    <property type="evidence" value="ECO:0007669"/>
    <property type="project" value="UniProtKB-KW"/>
</dbReference>
<dbReference type="EC" id="1.6.5.3" evidence="7"/>
<dbReference type="GO" id="GO:0008137">
    <property type="term" value="F:NADH dehydrogenase (ubiquinone) activity"/>
    <property type="evidence" value="ECO:0007669"/>
    <property type="project" value="InterPro"/>
</dbReference>
<organism evidence="7">
    <name type="scientific">hydrothermal vent metagenome</name>
    <dbReference type="NCBI Taxonomy" id="652676"/>
    <lineage>
        <taxon>unclassified sequences</taxon>
        <taxon>metagenomes</taxon>
        <taxon>ecological metagenomes</taxon>
    </lineage>
</organism>
<dbReference type="PROSITE" id="PS00645">
    <property type="entry name" value="COMPLEX1_51K_2"/>
    <property type="match status" value="1"/>
</dbReference>
<dbReference type="InterPro" id="IPR001949">
    <property type="entry name" value="NADH-UbQ_OxRdtase_51kDa_CS"/>
</dbReference>
<dbReference type="SUPFAM" id="SSF140490">
    <property type="entry name" value="Nqo1C-terminal domain-like"/>
    <property type="match status" value="1"/>
</dbReference>
<dbReference type="InterPro" id="IPR037207">
    <property type="entry name" value="Nuop51_4Fe4S-bd_sf"/>
</dbReference>
<evidence type="ECO:0000256" key="3">
    <source>
        <dbReference type="ARBA" id="ARBA00022723"/>
    </source>
</evidence>
<evidence type="ECO:0000256" key="4">
    <source>
        <dbReference type="ARBA" id="ARBA00023004"/>
    </source>
</evidence>
<evidence type="ECO:0000256" key="5">
    <source>
        <dbReference type="ARBA" id="ARBA00023014"/>
    </source>
</evidence>
<dbReference type="Pfam" id="PF01512">
    <property type="entry name" value="Complex1_51K"/>
    <property type="match status" value="1"/>
</dbReference>
<reference evidence="7" key="1">
    <citation type="submission" date="2016-10" db="EMBL/GenBank/DDBJ databases">
        <authorList>
            <person name="de Groot N.N."/>
        </authorList>
    </citation>
    <scope>NUCLEOTIDE SEQUENCE</scope>
</reference>
<dbReference type="Gene3D" id="3.10.20.600">
    <property type="match status" value="1"/>
</dbReference>
<name>A0A1W1C0J0_9ZZZZ</name>
<dbReference type="Gene3D" id="3.40.50.11540">
    <property type="entry name" value="NADH-ubiquinone oxidoreductase 51kDa subunit"/>
    <property type="match status" value="1"/>
</dbReference>
<dbReference type="FunFam" id="1.20.1440.230:FF:000001">
    <property type="entry name" value="Mitochondrial NADH dehydrogenase flavoprotein 1"/>
    <property type="match status" value="1"/>
</dbReference>
<sequence length="417" mass="45584">MIEEVKVVSHRFNIHNSHLLDTIISYGAYRVLPIGLSMKKDSIIDMIVQSGLRGKGGGGALAGEKWLLMPKDDPRPSYLVVNCDESEPGTFKDRQIITKDPHLLIEGMILTAYAIGANSAYIYIRGEYQDFEAILQKAIDDAYEKGYLGENIIGKDFNLDITIHRGAGAYICGEKSALLESLEGKRGHPRLKPKSKEPEWYFGNPTLVNNVETITSVPFIIENRAAAYKRFGTEKSSGSMLFALSGHIEKAGVYEVAFGTPMLEFINQFGGGVKGGKRLKAVIPGGSSTPILTADEVAKATLDYETLRSLGSSLGTGGMIIMDEDTDMVEALKNLIEFYHDESCGQCTPCREGTGLSDILLEKILDGRGTSKDIDKLLSLADIMNGKTICVFAPAVSGVIQAFISKFRDEFESKESR</sequence>
<evidence type="ECO:0000259" key="6">
    <source>
        <dbReference type="SMART" id="SM00928"/>
    </source>
</evidence>
<dbReference type="GO" id="GO:0046872">
    <property type="term" value="F:metal ion binding"/>
    <property type="evidence" value="ECO:0007669"/>
    <property type="project" value="UniProtKB-KW"/>
</dbReference>
<proteinExistence type="inferred from homology"/>
<dbReference type="PANTHER" id="PTHR43578">
    <property type="entry name" value="NADH-QUINONE OXIDOREDUCTASE SUBUNIT F"/>
    <property type="match status" value="1"/>
</dbReference>
<feature type="domain" description="NADH-ubiquinone oxidoreductase 51kDa subunit iron-sulphur binding" evidence="6">
    <location>
        <begin position="329"/>
        <end position="374"/>
    </location>
</feature>
<comment type="similarity">
    <text evidence="1">Belongs to the complex I 51 kDa subunit family.</text>
</comment>
<dbReference type="GO" id="GO:0016491">
    <property type="term" value="F:oxidoreductase activity"/>
    <property type="evidence" value="ECO:0007669"/>
    <property type="project" value="UniProtKB-KW"/>
</dbReference>
<dbReference type="EMBL" id="FPHG01000038">
    <property type="protein sequence ID" value="SFV59221.1"/>
    <property type="molecule type" value="Genomic_DNA"/>
</dbReference>
<dbReference type="AlphaFoldDB" id="A0A1W1C0J0"/>
<evidence type="ECO:0000313" key="7">
    <source>
        <dbReference type="EMBL" id="SFV59221.1"/>
    </source>
</evidence>
<dbReference type="PANTHER" id="PTHR43578:SF3">
    <property type="entry name" value="NADH-QUINONE OXIDOREDUCTASE SUBUNIT F"/>
    <property type="match status" value="1"/>
</dbReference>
<dbReference type="Pfam" id="PF22461">
    <property type="entry name" value="SLBB_2"/>
    <property type="match status" value="1"/>
</dbReference>
<evidence type="ECO:0000256" key="1">
    <source>
        <dbReference type="ARBA" id="ARBA00007523"/>
    </source>
</evidence>
<dbReference type="FunFam" id="3.40.50.11540:FF:000001">
    <property type="entry name" value="NADH dehydrogenase [ubiquinone] flavoprotein 1, mitochondrial"/>
    <property type="match status" value="1"/>
</dbReference>
<dbReference type="SUPFAM" id="SSF142984">
    <property type="entry name" value="Nqo1 middle domain-like"/>
    <property type="match status" value="1"/>
</dbReference>
<accession>A0A1W1C0J0</accession>
<keyword evidence="3" id="KW-0479">Metal-binding</keyword>
<dbReference type="SMART" id="SM00928">
    <property type="entry name" value="NADH_4Fe-4S"/>
    <property type="match status" value="1"/>
</dbReference>
<keyword evidence="4" id="KW-0408">Iron</keyword>
<dbReference type="GO" id="GO:0010181">
    <property type="term" value="F:FMN binding"/>
    <property type="evidence" value="ECO:0007669"/>
    <property type="project" value="InterPro"/>
</dbReference>
<keyword evidence="7" id="KW-0560">Oxidoreductase</keyword>
<keyword evidence="5" id="KW-0411">Iron-sulfur</keyword>
<dbReference type="NCBIfam" id="NF010120">
    <property type="entry name" value="PRK13596.1"/>
    <property type="match status" value="1"/>
</dbReference>
<dbReference type="InterPro" id="IPR054765">
    <property type="entry name" value="SLBB_dom"/>
</dbReference>
<keyword evidence="2" id="KW-0004">4Fe-4S</keyword>
<keyword evidence="7" id="KW-0830">Ubiquinone</keyword>
<dbReference type="SUPFAM" id="SSF142019">
    <property type="entry name" value="Nqo1 FMN-binding domain-like"/>
    <property type="match status" value="1"/>
</dbReference>
<protein>
    <submittedName>
        <fullName evidence="7">NADH-ubiquinone oxidoreductase chain F</fullName>
        <ecNumber evidence="7">1.6.5.3</ecNumber>
    </submittedName>
</protein>
<dbReference type="Pfam" id="PF10589">
    <property type="entry name" value="NADH_4Fe-4S"/>
    <property type="match status" value="1"/>
</dbReference>
<evidence type="ECO:0000256" key="2">
    <source>
        <dbReference type="ARBA" id="ARBA00022485"/>
    </source>
</evidence>
<gene>
    <name evidence="7" type="ORF">MNB_SV-9-716</name>
</gene>
<dbReference type="InterPro" id="IPR011538">
    <property type="entry name" value="Nuo51_FMN-bd"/>
</dbReference>